<dbReference type="STRING" id="525904.Tter_1748"/>
<evidence type="ECO:0000256" key="1">
    <source>
        <dbReference type="ARBA" id="ARBA00022491"/>
    </source>
</evidence>
<dbReference type="Gene3D" id="3.30.390.60">
    <property type="entry name" value="Heat-inducible transcription repressor hrca homolog, domain 3"/>
    <property type="match status" value="1"/>
</dbReference>
<dbReference type="Gene3D" id="3.30.450.40">
    <property type="match status" value="1"/>
</dbReference>
<keyword evidence="1 5" id="KW-0678">Repressor</keyword>
<keyword evidence="4 5" id="KW-0804">Transcription</keyword>
<sequence>MRDLNLSERARLVLKLVIEEYIATAKPVASATLRDKYGLGVSSATLRNEMAELEKMGYLTHLHTSGGRVPSEAGYRLYVENLMDNLGLSPADLRRVEHQFHQIERVRDIERWAELAASVLAQLANNAALVTTPQSENLRLKRIHLIQLHDRSALVIAVMDDGTVRQSVYEMPYEASQEELDSIAAALNAEFAGEVTSRLVRRARDLPAPVSDIVRAVIDVVSQASGIGEVHQVGLTQMLAQPEFQSSERARPVIEMIEGGSLLRILSERVARWPGVHVIIGSEIPIPEMQNCAIVTATYRAAGGSQGLLTVVGPMRMRYKRTISSVYYLSNLLSELLSDKYLES</sequence>
<comment type="function">
    <text evidence="5">Negative regulator of class I heat shock genes (grpE-dnaK-dnaJ and groELS operons). Prevents heat-shock induction of these operons.</text>
</comment>
<evidence type="ECO:0000313" key="7">
    <source>
        <dbReference type="EMBL" id="ACZ42654.1"/>
    </source>
</evidence>
<dbReference type="AlphaFoldDB" id="D1CCY9"/>
<dbReference type="GO" id="GO:0045892">
    <property type="term" value="P:negative regulation of DNA-templated transcription"/>
    <property type="evidence" value="ECO:0007669"/>
    <property type="project" value="UniProtKB-UniRule"/>
</dbReference>
<dbReference type="InterPro" id="IPR036388">
    <property type="entry name" value="WH-like_DNA-bd_sf"/>
</dbReference>
<dbReference type="PANTHER" id="PTHR34824">
    <property type="entry name" value="HEAT-INDUCIBLE TRANSCRIPTION REPRESSOR HRCA"/>
    <property type="match status" value="1"/>
</dbReference>
<dbReference type="PANTHER" id="PTHR34824:SF1">
    <property type="entry name" value="HEAT-INDUCIBLE TRANSCRIPTION REPRESSOR HRCA"/>
    <property type="match status" value="1"/>
</dbReference>
<dbReference type="InterPro" id="IPR029016">
    <property type="entry name" value="GAF-like_dom_sf"/>
</dbReference>
<gene>
    <name evidence="5" type="primary">hrcA</name>
    <name evidence="7" type="ordered locus">Tter_1748</name>
</gene>
<dbReference type="RefSeq" id="WP_012875688.1">
    <property type="nucleotide sequence ID" value="NC_013525.1"/>
</dbReference>
<evidence type="ECO:0000256" key="3">
    <source>
        <dbReference type="ARBA" id="ARBA00023016"/>
    </source>
</evidence>
<dbReference type="Pfam" id="PF01628">
    <property type="entry name" value="HrcA"/>
    <property type="match status" value="1"/>
</dbReference>
<dbReference type="eggNOG" id="COG1420">
    <property type="taxonomic scope" value="Bacteria"/>
</dbReference>
<evidence type="ECO:0000256" key="2">
    <source>
        <dbReference type="ARBA" id="ARBA00023015"/>
    </source>
</evidence>
<keyword evidence="8" id="KW-1185">Reference proteome</keyword>
<protein>
    <recommendedName>
        <fullName evidence="5">Heat-inducible transcription repressor HrcA</fullName>
    </recommendedName>
</protein>
<dbReference type="InterPro" id="IPR036390">
    <property type="entry name" value="WH_DNA-bd_sf"/>
</dbReference>
<proteinExistence type="inferred from homology"/>
<evidence type="ECO:0000256" key="5">
    <source>
        <dbReference type="HAMAP-Rule" id="MF_00081"/>
    </source>
</evidence>
<dbReference type="InterPro" id="IPR002571">
    <property type="entry name" value="HrcA"/>
</dbReference>
<name>D1CCY9_THET1</name>
<dbReference type="KEGG" id="ttr:Tter_1748"/>
<reference evidence="8" key="1">
    <citation type="journal article" date="2010" name="Stand. Genomic Sci.">
        <title>Complete genome sequence of 'Thermobaculum terrenum' type strain (YNP1).</title>
        <authorList>
            <person name="Kiss H."/>
            <person name="Cleland D."/>
            <person name="Lapidus A."/>
            <person name="Lucas S."/>
            <person name="Glavina Del Rio T."/>
            <person name="Nolan M."/>
            <person name="Tice H."/>
            <person name="Han C."/>
            <person name="Goodwin L."/>
            <person name="Pitluck S."/>
            <person name="Liolios K."/>
            <person name="Ivanova N."/>
            <person name="Mavromatis K."/>
            <person name="Ovchinnikova G."/>
            <person name="Pati A."/>
            <person name="Chen A."/>
            <person name="Palaniappan K."/>
            <person name="Land M."/>
            <person name="Hauser L."/>
            <person name="Chang Y."/>
            <person name="Jeffries C."/>
            <person name="Lu M."/>
            <person name="Brettin T."/>
            <person name="Detter J."/>
            <person name="Goker M."/>
            <person name="Tindall B."/>
            <person name="Beck B."/>
            <person name="McDermott T."/>
            <person name="Woyke T."/>
            <person name="Bristow J."/>
            <person name="Eisen J."/>
            <person name="Markowitz V."/>
            <person name="Hugenholtz P."/>
            <person name="Kyrpides N."/>
            <person name="Klenk H."/>
            <person name="Cheng J."/>
        </authorList>
    </citation>
    <scope>NUCLEOTIDE SEQUENCE [LARGE SCALE GENOMIC DNA]</scope>
    <source>
        <strain evidence="8">ATCC BAA-798 / YNP1</strain>
    </source>
</reference>
<organism evidence="7 8">
    <name type="scientific">Thermobaculum terrenum (strain ATCC BAA-798 / CCMEE 7001 / YNP1)</name>
    <dbReference type="NCBI Taxonomy" id="525904"/>
    <lineage>
        <taxon>Bacteria</taxon>
        <taxon>Bacillati</taxon>
        <taxon>Chloroflexota</taxon>
        <taxon>Chloroflexia</taxon>
        <taxon>Candidatus Thermobaculales</taxon>
        <taxon>Candidatus Thermobaculaceae</taxon>
        <taxon>Thermobaculum</taxon>
    </lineage>
</organism>
<evidence type="ECO:0000259" key="6">
    <source>
        <dbReference type="Pfam" id="PF01628"/>
    </source>
</evidence>
<dbReference type="Proteomes" id="UP000000323">
    <property type="component" value="Chromosome 1"/>
</dbReference>
<accession>D1CCY9</accession>
<dbReference type="InterPro" id="IPR023120">
    <property type="entry name" value="WHTH_transcript_rep_HrcA_IDD"/>
</dbReference>
<dbReference type="SUPFAM" id="SSF55781">
    <property type="entry name" value="GAF domain-like"/>
    <property type="match status" value="1"/>
</dbReference>
<dbReference type="HAMAP" id="MF_00081">
    <property type="entry name" value="HrcA"/>
    <property type="match status" value="1"/>
</dbReference>
<dbReference type="InterPro" id="IPR021153">
    <property type="entry name" value="HrcA_C"/>
</dbReference>
<evidence type="ECO:0000256" key="4">
    <source>
        <dbReference type="ARBA" id="ARBA00023163"/>
    </source>
</evidence>
<dbReference type="NCBIfam" id="TIGR00331">
    <property type="entry name" value="hrcA"/>
    <property type="match status" value="1"/>
</dbReference>
<dbReference type="HOGENOM" id="CLU_050019_1_0_0"/>
<dbReference type="SUPFAM" id="SSF46785">
    <property type="entry name" value="Winged helix' DNA-binding domain"/>
    <property type="match status" value="1"/>
</dbReference>
<dbReference type="OrthoDB" id="9783139at2"/>
<dbReference type="GO" id="GO:0003677">
    <property type="term" value="F:DNA binding"/>
    <property type="evidence" value="ECO:0007669"/>
    <property type="project" value="InterPro"/>
</dbReference>
<dbReference type="Gene3D" id="1.10.10.10">
    <property type="entry name" value="Winged helix-like DNA-binding domain superfamily/Winged helix DNA-binding domain"/>
    <property type="match status" value="1"/>
</dbReference>
<keyword evidence="3 5" id="KW-0346">Stress response</keyword>
<dbReference type="EMBL" id="CP001825">
    <property type="protein sequence ID" value="ACZ42654.1"/>
    <property type="molecule type" value="Genomic_DNA"/>
</dbReference>
<feature type="domain" description="Heat-inducible transcription repressor HrcA C-terminal" evidence="6">
    <location>
        <begin position="114"/>
        <end position="323"/>
    </location>
</feature>
<keyword evidence="2 5" id="KW-0805">Transcription regulation</keyword>
<comment type="similarity">
    <text evidence="5">Belongs to the HrcA family.</text>
</comment>
<evidence type="ECO:0000313" key="8">
    <source>
        <dbReference type="Proteomes" id="UP000000323"/>
    </source>
</evidence>
<dbReference type="PIRSF" id="PIRSF005485">
    <property type="entry name" value="HrcA"/>
    <property type="match status" value="1"/>
</dbReference>